<keyword evidence="3" id="KW-1185">Reference proteome</keyword>
<feature type="transmembrane region" description="Helical" evidence="1">
    <location>
        <begin position="57"/>
        <end position="78"/>
    </location>
</feature>
<keyword evidence="1" id="KW-1133">Transmembrane helix</keyword>
<gene>
    <name evidence="2" type="ORF">BDV38DRAFT_206164</name>
</gene>
<evidence type="ECO:0000313" key="2">
    <source>
        <dbReference type="EMBL" id="KAE8141448.1"/>
    </source>
</evidence>
<name>A0A5N6T555_ASPPS</name>
<dbReference type="Proteomes" id="UP000325672">
    <property type="component" value="Unassembled WGS sequence"/>
</dbReference>
<keyword evidence="1" id="KW-0472">Membrane</keyword>
<proteinExistence type="predicted"/>
<evidence type="ECO:0000256" key="1">
    <source>
        <dbReference type="SAM" id="Phobius"/>
    </source>
</evidence>
<dbReference type="AlphaFoldDB" id="A0A5N6T555"/>
<evidence type="ECO:0000313" key="3">
    <source>
        <dbReference type="Proteomes" id="UP000325672"/>
    </source>
</evidence>
<feature type="transmembrane region" description="Helical" evidence="1">
    <location>
        <begin position="29"/>
        <end position="51"/>
    </location>
</feature>
<dbReference type="OrthoDB" id="10421080at2759"/>
<dbReference type="RefSeq" id="XP_031917511.1">
    <property type="nucleotide sequence ID" value="XM_032052525.1"/>
</dbReference>
<sequence length="155" mass="17340">MCMSLIKQNSLAITLQSLKRLFDNRTHDVPSSLFLLFVSLFICGSVLISAARHLFPILLLLFLLLLPLRSSILFFFGLNLAQYHGEFPTLFLLDLARAYPSFCVVSVQVAKTLLPLSSTNLCVNLPYKAPLRLKPSPLSPPPLFFFPLISAPHCH</sequence>
<keyword evidence="1" id="KW-0812">Transmembrane</keyword>
<organism evidence="2 3">
    <name type="scientific">Aspergillus pseudotamarii</name>
    <dbReference type="NCBI Taxonomy" id="132259"/>
    <lineage>
        <taxon>Eukaryota</taxon>
        <taxon>Fungi</taxon>
        <taxon>Dikarya</taxon>
        <taxon>Ascomycota</taxon>
        <taxon>Pezizomycotina</taxon>
        <taxon>Eurotiomycetes</taxon>
        <taxon>Eurotiomycetidae</taxon>
        <taxon>Eurotiales</taxon>
        <taxon>Aspergillaceae</taxon>
        <taxon>Aspergillus</taxon>
        <taxon>Aspergillus subgen. Circumdati</taxon>
    </lineage>
</organism>
<dbReference type="GeneID" id="43636735"/>
<reference evidence="2 3" key="1">
    <citation type="submission" date="2019-04" db="EMBL/GenBank/DDBJ databases">
        <title>Friends and foes A comparative genomics study of 23 Aspergillus species from section Flavi.</title>
        <authorList>
            <consortium name="DOE Joint Genome Institute"/>
            <person name="Kjaerbolling I."/>
            <person name="Vesth T."/>
            <person name="Frisvad J.C."/>
            <person name="Nybo J.L."/>
            <person name="Theobald S."/>
            <person name="Kildgaard S."/>
            <person name="Isbrandt T."/>
            <person name="Kuo A."/>
            <person name="Sato A."/>
            <person name="Lyhne E.K."/>
            <person name="Kogle M.E."/>
            <person name="Wiebenga A."/>
            <person name="Kun R.S."/>
            <person name="Lubbers R.J."/>
            <person name="Makela M.R."/>
            <person name="Barry K."/>
            <person name="Chovatia M."/>
            <person name="Clum A."/>
            <person name="Daum C."/>
            <person name="Haridas S."/>
            <person name="He G."/>
            <person name="LaButti K."/>
            <person name="Lipzen A."/>
            <person name="Mondo S."/>
            <person name="Riley R."/>
            <person name="Salamov A."/>
            <person name="Simmons B.A."/>
            <person name="Magnuson J.K."/>
            <person name="Henrissat B."/>
            <person name="Mortensen U.H."/>
            <person name="Larsen T.O."/>
            <person name="Devries R.P."/>
            <person name="Grigoriev I.V."/>
            <person name="Machida M."/>
            <person name="Baker S.E."/>
            <person name="Andersen M.R."/>
        </authorList>
    </citation>
    <scope>NUCLEOTIDE SEQUENCE [LARGE SCALE GENOMIC DNA]</scope>
    <source>
        <strain evidence="2 3">CBS 117625</strain>
    </source>
</reference>
<protein>
    <submittedName>
        <fullName evidence="2">Uncharacterized protein</fullName>
    </submittedName>
</protein>
<dbReference type="EMBL" id="ML743558">
    <property type="protein sequence ID" value="KAE8141448.1"/>
    <property type="molecule type" value="Genomic_DNA"/>
</dbReference>
<accession>A0A5N6T555</accession>